<dbReference type="Proteomes" id="UP000024837">
    <property type="component" value="Unassembled WGS sequence"/>
</dbReference>
<evidence type="ECO:0000313" key="2">
    <source>
        <dbReference type="EMBL" id="EWC48066.1"/>
    </source>
</evidence>
<sequence length="281" mass="31384">MMFTKSSSHETSTLNSISDFTDTTSISSSSYPSLTSSTTRSNSGSHMATTKPKGADSSAEPNPFADPLNWYWIWYNNCLEPDQEESGPMNIGYYPPPKNMGEALKVAFLTSGIEITRVGQAFLTHRNVVAITSTELSTSTITNVLKNLEFIWDNKVDPKDTSAAAAKRRLTTISTSSAADAANAKIPPQVKLQDVFKKKVIQWKTWKLLHLLLQRSPMFEKFMIESADDFTCDPERPRINIREPLSCKLWRMLQIMVRFGLVKVPGGEFGDPEKQIGHNVI</sequence>
<organism evidence="2 3">
    <name type="scientific">Drechslerella stenobrocha 248</name>
    <dbReference type="NCBI Taxonomy" id="1043628"/>
    <lineage>
        <taxon>Eukaryota</taxon>
        <taxon>Fungi</taxon>
        <taxon>Dikarya</taxon>
        <taxon>Ascomycota</taxon>
        <taxon>Pezizomycotina</taxon>
        <taxon>Orbiliomycetes</taxon>
        <taxon>Orbiliales</taxon>
        <taxon>Orbiliaceae</taxon>
        <taxon>Drechslerella</taxon>
    </lineage>
</organism>
<evidence type="ECO:0000256" key="1">
    <source>
        <dbReference type="SAM" id="MobiDB-lite"/>
    </source>
</evidence>
<dbReference type="EMBL" id="KI966406">
    <property type="protein sequence ID" value="EWC48066.1"/>
    <property type="molecule type" value="Genomic_DNA"/>
</dbReference>
<reference evidence="2 3" key="1">
    <citation type="submission" date="2013-05" db="EMBL/GenBank/DDBJ databases">
        <title>Drechslerella stenobrocha genome reveals carnivorous origination and mechanical trapping mechanism of predatory fungi.</title>
        <authorList>
            <person name="Liu X."/>
            <person name="Zhang W."/>
            <person name="Liu K."/>
        </authorList>
    </citation>
    <scope>NUCLEOTIDE SEQUENCE [LARGE SCALE GENOMIC DNA]</scope>
    <source>
        <strain evidence="2 3">248</strain>
    </source>
</reference>
<feature type="region of interest" description="Disordered" evidence="1">
    <location>
        <begin position="1"/>
        <end position="61"/>
    </location>
</feature>
<feature type="compositionally biased region" description="Low complexity" evidence="1">
    <location>
        <begin position="16"/>
        <end position="41"/>
    </location>
</feature>
<protein>
    <submittedName>
        <fullName evidence="2">Uncharacterized protein</fullName>
    </submittedName>
</protein>
<dbReference type="AlphaFoldDB" id="W7HV59"/>
<gene>
    <name evidence="2" type="ORF">DRE_02645</name>
</gene>
<name>W7HV59_9PEZI</name>
<accession>W7HV59</accession>
<dbReference type="OrthoDB" id="10367209at2759"/>
<proteinExistence type="predicted"/>
<dbReference type="HOGENOM" id="CLU_990531_0_0_1"/>
<evidence type="ECO:0000313" key="3">
    <source>
        <dbReference type="Proteomes" id="UP000024837"/>
    </source>
</evidence>
<feature type="compositionally biased region" description="Polar residues" evidence="1">
    <location>
        <begin position="1"/>
        <end position="15"/>
    </location>
</feature>
<keyword evidence="3" id="KW-1185">Reference proteome</keyword>